<gene>
    <name evidence="6" type="ORF">TRITD_5Av1G235180</name>
</gene>
<accession>A0A9R0U271</accession>
<dbReference type="Gramene" id="TRITD5Av1G235180.4">
    <property type="protein sequence ID" value="TRITD5Av1G235180.4"/>
    <property type="gene ID" value="TRITD5Av1G235180"/>
</dbReference>
<evidence type="ECO:0000256" key="1">
    <source>
        <dbReference type="ARBA" id="ARBA00003534"/>
    </source>
</evidence>
<protein>
    <recommendedName>
        <fullName evidence="5">Pectin acetylesterase</fullName>
        <ecNumber evidence="5">3.1.1.-</ecNumber>
    </recommendedName>
</protein>
<evidence type="ECO:0000313" key="6">
    <source>
        <dbReference type="EMBL" id="VAI24368.1"/>
    </source>
</evidence>
<comment type="subcellular location">
    <subcellularLocation>
        <location evidence="2 5">Secreted</location>
        <location evidence="2 5">Cell wall</location>
    </subcellularLocation>
</comment>
<dbReference type="GO" id="GO:0052793">
    <property type="term" value="F:pectin acetylesterase activity"/>
    <property type="evidence" value="ECO:0007669"/>
    <property type="project" value="TreeGrafter"/>
</dbReference>
<evidence type="ECO:0000256" key="3">
    <source>
        <dbReference type="ARBA" id="ARBA00005784"/>
    </source>
</evidence>
<keyword evidence="5" id="KW-0732">Signal</keyword>
<feature type="chain" id="PRO_5040533072" description="Pectin acetylesterase" evidence="5">
    <location>
        <begin position="29"/>
        <end position="71"/>
    </location>
</feature>
<evidence type="ECO:0000256" key="2">
    <source>
        <dbReference type="ARBA" id="ARBA00004191"/>
    </source>
</evidence>
<reference evidence="6 7" key="1">
    <citation type="submission" date="2017-09" db="EMBL/GenBank/DDBJ databases">
        <authorList>
            <consortium name="International Durum Wheat Genome Sequencing Consortium (IDWGSC)"/>
            <person name="Milanesi L."/>
        </authorList>
    </citation>
    <scope>NUCLEOTIDE SEQUENCE [LARGE SCALE GENOMIC DNA]</scope>
    <source>
        <strain evidence="7">cv. Svevo</strain>
    </source>
</reference>
<name>A0A9R0U271_TRITD</name>
<dbReference type="EC" id="3.1.1.-" evidence="5"/>
<sequence length="71" mass="7303">MEEKVGMAKLWALSIVVLVLAAAPGVPAVPITLITSAVDKGAVCMDGTPPAYHMDPGSGAGKKSWIVNLEQ</sequence>
<comment type="function">
    <text evidence="1 5">Hydrolyzes acetyl esters in homogalacturonan regions of pectin. In type I primary cell wall, galacturonic acid residues of pectin can be acetylated at the O-2 and O-3 positions. Decreasing the degree of acetylation of pectin gels in vitro alters their physical properties.</text>
</comment>
<dbReference type="GO" id="GO:0009505">
    <property type="term" value="C:plant-type cell wall"/>
    <property type="evidence" value="ECO:0007669"/>
    <property type="project" value="TreeGrafter"/>
</dbReference>
<keyword evidence="5" id="KW-0961">Cell wall biogenesis/degradation</keyword>
<dbReference type="InterPro" id="IPR004963">
    <property type="entry name" value="PAE/NOTUM"/>
</dbReference>
<keyword evidence="5" id="KW-0964">Secreted</keyword>
<dbReference type="Proteomes" id="UP000324705">
    <property type="component" value="Chromosome 5A"/>
</dbReference>
<keyword evidence="4 5" id="KW-0134">Cell wall</keyword>
<proteinExistence type="inferred from homology"/>
<organism evidence="6 7">
    <name type="scientific">Triticum turgidum subsp. durum</name>
    <name type="common">Durum wheat</name>
    <name type="synonym">Triticum durum</name>
    <dbReference type="NCBI Taxonomy" id="4567"/>
    <lineage>
        <taxon>Eukaryota</taxon>
        <taxon>Viridiplantae</taxon>
        <taxon>Streptophyta</taxon>
        <taxon>Embryophyta</taxon>
        <taxon>Tracheophyta</taxon>
        <taxon>Spermatophyta</taxon>
        <taxon>Magnoliopsida</taxon>
        <taxon>Liliopsida</taxon>
        <taxon>Poales</taxon>
        <taxon>Poaceae</taxon>
        <taxon>BOP clade</taxon>
        <taxon>Pooideae</taxon>
        <taxon>Triticodae</taxon>
        <taxon>Triticeae</taxon>
        <taxon>Triticinae</taxon>
        <taxon>Triticum</taxon>
    </lineage>
</organism>
<comment type="similarity">
    <text evidence="3 5">Belongs to the pectinacetylesterase family.</text>
</comment>
<dbReference type="Pfam" id="PF03283">
    <property type="entry name" value="PAE"/>
    <property type="match status" value="1"/>
</dbReference>
<feature type="signal peptide" evidence="5">
    <location>
        <begin position="1"/>
        <end position="28"/>
    </location>
</feature>
<dbReference type="GO" id="GO:0071555">
    <property type="term" value="P:cell wall organization"/>
    <property type="evidence" value="ECO:0007669"/>
    <property type="project" value="UniProtKB-KW"/>
</dbReference>
<keyword evidence="5" id="KW-0378">Hydrolase</keyword>
<evidence type="ECO:0000256" key="4">
    <source>
        <dbReference type="ARBA" id="ARBA00022512"/>
    </source>
</evidence>
<dbReference type="PANTHER" id="PTHR21562:SF49">
    <property type="entry name" value="PECTIN ACETYLESTERASE"/>
    <property type="match status" value="1"/>
</dbReference>
<evidence type="ECO:0000313" key="7">
    <source>
        <dbReference type="Proteomes" id="UP000324705"/>
    </source>
</evidence>
<evidence type="ECO:0000256" key="5">
    <source>
        <dbReference type="RuleBase" id="RU363114"/>
    </source>
</evidence>
<keyword evidence="7" id="KW-1185">Reference proteome</keyword>
<dbReference type="EMBL" id="LT934119">
    <property type="protein sequence ID" value="VAI24368.1"/>
    <property type="molecule type" value="Genomic_DNA"/>
</dbReference>
<dbReference type="AlphaFoldDB" id="A0A9R0U271"/>
<dbReference type="PANTHER" id="PTHR21562">
    <property type="entry name" value="NOTUM-RELATED"/>
    <property type="match status" value="1"/>
</dbReference>